<sequence>MSCPTPNAHATSPDTIVGHDDDVVSGISPHGTGGVLAHRAALVEAGVLKKEHEKVLLVLSGLPETWF</sequence>
<reference evidence="1" key="1">
    <citation type="submission" date="2024-01" db="EMBL/GenBank/DDBJ databases">
        <authorList>
            <person name="Webb A."/>
        </authorList>
    </citation>
    <scope>NUCLEOTIDE SEQUENCE</scope>
    <source>
        <strain evidence="1">Pm1</strain>
    </source>
</reference>
<comment type="caution">
    <text evidence="1">The sequence shown here is derived from an EMBL/GenBank/DDBJ whole genome shotgun (WGS) entry which is preliminary data.</text>
</comment>
<evidence type="ECO:0000313" key="2">
    <source>
        <dbReference type="Proteomes" id="UP001162060"/>
    </source>
</evidence>
<dbReference type="Proteomes" id="UP001162060">
    <property type="component" value="Unassembled WGS sequence"/>
</dbReference>
<organism evidence="1 2">
    <name type="scientific">Peronospora matthiolae</name>
    <dbReference type="NCBI Taxonomy" id="2874970"/>
    <lineage>
        <taxon>Eukaryota</taxon>
        <taxon>Sar</taxon>
        <taxon>Stramenopiles</taxon>
        <taxon>Oomycota</taxon>
        <taxon>Peronosporomycetes</taxon>
        <taxon>Peronosporales</taxon>
        <taxon>Peronosporaceae</taxon>
        <taxon>Peronospora</taxon>
    </lineage>
</organism>
<dbReference type="EMBL" id="CAKLBY020000039">
    <property type="protein sequence ID" value="CAK7913693.1"/>
    <property type="molecule type" value="Genomic_DNA"/>
</dbReference>
<protein>
    <submittedName>
        <fullName evidence="1">Uncharacterized protein</fullName>
    </submittedName>
</protein>
<gene>
    <name evidence="1" type="ORF">PM001_LOCUS4813</name>
</gene>
<name>A0AAV1TET2_9STRA</name>
<evidence type="ECO:0000313" key="1">
    <source>
        <dbReference type="EMBL" id="CAK7913693.1"/>
    </source>
</evidence>
<proteinExistence type="predicted"/>
<accession>A0AAV1TET2</accession>
<dbReference type="AlphaFoldDB" id="A0AAV1TET2"/>